<evidence type="ECO:0000256" key="1">
    <source>
        <dbReference type="SAM" id="MobiDB-lite"/>
    </source>
</evidence>
<dbReference type="PANTHER" id="PTHR46627:SF1">
    <property type="entry name" value="AMINOPEPTIDASE O"/>
    <property type="match status" value="1"/>
</dbReference>
<sequence length="1095" mass="123890">MRSPHTTSSSTLMSTWTKRSSTESSHYFSNLPIDRYTAQISLSRKIQMHTNVKRRVTKAATTKKSTKKPVAKKSMKKSLAKKSATKKAATKKTLTKKAAKKMAAAKKAAKPKKKTVAIVKETKIQQVLVASNLKLNLKGTHLNWMRTSKSEVSSIGQDMARDEQSDKDFDIFKEDSRRKCYVPELSSTASKEEAKEVFATFMGIHNCSSGRPLHHRVDPWCVRVWREGVRDRESFPRVVRIKYRTTPEGGSLTWVTDQDGKPCMFTQGSCINNRSLFPCHDFLTMATWQAVVHAPHSSTVLMSGEESGMPWQPKAVAWQPDAVTEHPDAVTKQPDDATKQPDDVTKQLDDVTKQPDAVSKQPDHTGISAVMQTDQTQEVEFVSKDTDLNISNISSSFNESVQTQEVVASVAKQCGVAKQRVCTESHVCSEVAASGHHYFYVTMPMPCSTLALAVGHWLQASEENTTQEHISHFQQPSIYSANAQDMVYQLQPDLVVQKSDEVAQQRQLNADDTTRHVERSIQPPMLPSVRHHVCTGKDHISQIPEQVCQQEDYSCDQSSCCKPDHVRVIPYRVFAPSVYVHQAGREFLPLIEKYLSAAYDVLGPHPLPRLDVLIVPRCFASLGLASPHLMLVSQSLLAGDGSMCLRLAHEIAHSWFGLLIGSRDWTEEWISEGFATYLEDCIHAKAMGWTEKESQEYSDLRACIRYRLLAAELDNTEEELQTLRPSASGQGFHQGEGTVYVTNALNTDKLFTQVHYLKGYFLLRYFTKKVGAEKFHSLLKSFVQQFPRHGMNLIFSQDFFNLVFKTFPCLSSQGFTVERIYQDWLDCPGLPKQLQKNPVNANNRLVRQVRETLKHWKDVDKQNRQTEREARKMRKRSQNPIDNSVQRKKRQRQSLDGVCDQEESIVEKNIPVHDRKRNHDITDDSIDSDFSPPPTKRQPIGGNIPNKESDFESPGGQSDVPLRADLPLTSHINVGGVSAHESKAGKELLQDQLVLLLEELLEMKSMAGATLHQLEKHYRLASYSPGYRDVQQFLCEDQAMGVYLYGELMMYEQPQQQQLARETFHMLSQEMEEGPRKAVQEMLYGGQGDDQRMGK</sequence>
<dbReference type="SUPFAM" id="SSF55486">
    <property type="entry name" value="Metalloproteases ('zincins'), catalytic domain"/>
    <property type="match status" value="1"/>
</dbReference>
<dbReference type="InterPro" id="IPR042097">
    <property type="entry name" value="Aminopeptidase_N-like_N_sf"/>
</dbReference>
<reference evidence="3" key="1">
    <citation type="journal article" date="2008" name="Nature">
        <title>The amphioxus genome and the evolution of the chordate karyotype.</title>
        <authorList>
            <consortium name="US DOE Joint Genome Institute (JGI-PGF)"/>
            <person name="Putnam N.H."/>
            <person name="Butts T."/>
            <person name="Ferrier D.E.K."/>
            <person name="Furlong R.F."/>
            <person name="Hellsten U."/>
            <person name="Kawashima T."/>
            <person name="Robinson-Rechavi M."/>
            <person name="Shoguchi E."/>
            <person name="Terry A."/>
            <person name="Yu J.-K."/>
            <person name="Benito-Gutierrez E.L."/>
            <person name="Dubchak I."/>
            <person name="Garcia-Fernandez J."/>
            <person name="Gibson-Brown J.J."/>
            <person name="Grigoriev I.V."/>
            <person name="Horton A.C."/>
            <person name="de Jong P.J."/>
            <person name="Jurka J."/>
            <person name="Kapitonov V.V."/>
            <person name="Kohara Y."/>
            <person name="Kuroki Y."/>
            <person name="Lindquist E."/>
            <person name="Lucas S."/>
            <person name="Osoegawa K."/>
            <person name="Pennacchio L.A."/>
            <person name="Salamov A.A."/>
            <person name="Satou Y."/>
            <person name="Sauka-Spengler T."/>
            <person name="Schmutz J."/>
            <person name="Shin-I T."/>
            <person name="Toyoda A."/>
            <person name="Bronner-Fraser M."/>
            <person name="Fujiyama A."/>
            <person name="Holland L.Z."/>
            <person name="Holland P.W.H."/>
            <person name="Satoh N."/>
            <person name="Rokhsar D.S."/>
        </authorList>
    </citation>
    <scope>NUCLEOTIDE SEQUENCE [LARGE SCALE GENOMIC DNA]</scope>
    <source>
        <strain evidence="3">S238N-H82</strain>
        <tissue evidence="3">Testes</tissue>
    </source>
</reference>
<evidence type="ECO:0000313" key="3">
    <source>
        <dbReference type="EMBL" id="EEN50689.1"/>
    </source>
</evidence>
<feature type="region of interest" description="Disordered" evidence="1">
    <location>
        <begin position="856"/>
        <end position="960"/>
    </location>
</feature>
<protein>
    <recommendedName>
        <fullName evidence="2">Peptidase M1 leukotriene A4 hydrolase/aminopeptidase C-terminal domain-containing protein</fullName>
    </recommendedName>
</protein>
<name>C3Z9J3_BRAFL</name>
<dbReference type="InterPro" id="IPR015211">
    <property type="entry name" value="Peptidase_M1_C"/>
</dbReference>
<organism>
    <name type="scientific">Branchiostoma floridae</name>
    <name type="common">Florida lancelet</name>
    <name type="synonym">Amphioxus</name>
    <dbReference type="NCBI Taxonomy" id="7739"/>
    <lineage>
        <taxon>Eukaryota</taxon>
        <taxon>Metazoa</taxon>
        <taxon>Chordata</taxon>
        <taxon>Cephalochordata</taxon>
        <taxon>Leptocardii</taxon>
        <taxon>Amphioxiformes</taxon>
        <taxon>Branchiostomatidae</taxon>
        <taxon>Branchiostoma</taxon>
    </lineage>
</organism>
<dbReference type="SUPFAM" id="SSF63737">
    <property type="entry name" value="Leukotriene A4 hydrolase N-terminal domain"/>
    <property type="match status" value="1"/>
</dbReference>
<feature type="compositionally biased region" description="Low complexity" evidence="1">
    <location>
        <begin position="1"/>
        <end position="17"/>
    </location>
</feature>
<dbReference type="FunFam" id="1.10.390.10:FF:000014">
    <property type="entry name" value="aminopeptidase O isoform X1"/>
    <property type="match status" value="1"/>
</dbReference>
<evidence type="ECO:0000259" key="2">
    <source>
        <dbReference type="SMART" id="SM01263"/>
    </source>
</evidence>
<dbReference type="EMBL" id="GG666600">
    <property type="protein sequence ID" value="EEN50689.1"/>
    <property type="molecule type" value="Genomic_DNA"/>
</dbReference>
<dbReference type="InterPro" id="IPR016024">
    <property type="entry name" value="ARM-type_fold"/>
</dbReference>
<dbReference type="SMART" id="SM01263">
    <property type="entry name" value="Leuk-A4-hydro_C"/>
    <property type="match status" value="1"/>
</dbReference>
<dbReference type="Gene3D" id="3.30.2010.30">
    <property type="match status" value="1"/>
</dbReference>
<dbReference type="PANTHER" id="PTHR46627">
    <property type="entry name" value="AMINOPEPTIDASE O"/>
    <property type="match status" value="1"/>
</dbReference>
<feature type="region of interest" description="Disordered" evidence="1">
    <location>
        <begin position="54"/>
        <end position="98"/>
    </location>
</feature>
<dbReference type="STRING" id="7739.C3Z9J3"/>
<feature type="compositionally biased region" description="Basic residues" evidence="1">
    <location>
        <begin position="64"/>
        <end position="98"/>
    </location>
</feature>
<dbReference type="InterPro" id="IPR033577">
    <property type="entry name" value="AOPep"/>
</dbReference>
<accession>C3Z9J3</accession>
<dbReference type="GO" id="GO:0005730">
    <property type="term" value="C:nucleolus"/>
    <property type="evidence" value="ECO:0007669"/>
    <property type="project" value="InterPro"/>
</dbReference>
<feature type="compositionally biased region" description="Basic and acidic residues" evidence="1">
    <location>
        <begin position="856"/>
        <end position="870"/>
    </location>
</feature>
<dbReference type="Gene3D" id="2.60.40.1730">
    <property type="entry name" value="tricorn interacting facor f3 domain"/>
    <property type="match status" value="1"/>
</dbReference>
<dbReference type="InParanoid" id="C3Z9J3"/>
<dbReference type="InterPro" id="IPR027268">
    <property type="entry name" value="Peptidase_M4/M1_CTD_sf"/>
</dbReference>
<dbReference type="GO" id="GO:0070006">
    <property type="term" value="F:metalloaminopeptidase activity"/>
    <property type="evidence" value="ECO:0007669"/>
    <property type="project" value="InterPro"/>
</dbReference>
<dbReference type="InterPro" id="IPR014782">
    <property type="entry name" value="Peptidase_M1_dom"/>
</dbReference>
<dbReference type="Pfam" id="PF01433">
    <property type="entry name" value="Peptidase_M1"/>
    <property type="match status" value="1"/>
</dbReference>
<dbReference type="MEROPS" id="M01.028"/>
<dbReference type="AlphaFoldDB" id="C3Z9J3"/>
<feature type="domain" description="Peptidase M1 leukotriene A4 hydrolase/aminopeptidase C-terminal" evidence="2">
    <location>
        <begin position="970"/>
        <end position="1083"/>
    </location>
</feature>
<feature type="compositionally biased region" description="Basic and acidic residues" evidence="1">
    <location>
        <begin position="910"/>
        <end position="922"/>
    </location>
</feature>
<dbReference type="eggNOG" id="KOG1047">
    <property type="taxonomic scope" value="Eukaryota"/>
</dbReference>
<dbReference type="GO" id="GO:0008270">
    <property type="term" value="F:zinc ion binding"/>
    <property type="evidence" value="ECO:0007669"/>
    <property type="project" value="InterPro"/>
</dbReference>
<feature type="region of interest" description="Disordered" evidence="1">
    <location>
        <begin position="1"/>
        <end position="25"/>
    </location>
</feature>
<dbReference type="SUPFAM" id="SSF48371">
    <property type="entry name" value="ARM repeat"/>
    <property type="match status" value="1"/>
</dbReference>
<proteinExistence type="predicted"/>
<gene>
    <name evidence="3" type="ORF">BRAFLDRAFT_104849</name>
</gene>
<dbReference type="Gene3D" id="1.10.390.10">
    <property type="entry name" value="Neutral Protease Domain 2"/>
    <property type="match status" value="1"/>
</dbReference>